<name>K9THI2_9CYAN</name>
<dbReference type="Proteomes" id="UP000010367">
    <property type="component" value="Chromosome"/>
</dbReference>
<accession>K9THI2</accession>
<sequence length="32" mass="3543">MVIPACARESQVFDGTLIANLYPSIFMNIRAT</sequence>
<dbReference type="InParanoid" id="K9THI2"/>
<protein>
    <submittedName>
        <fullName evidence="1">Uncharacterized protein</fullName>
    </submittedName>
</protein>
<keyword evidence="2" id="KW-1185">Reference proteome</keyword>
<dbReference type="HOGENOM" id="CLU_3390529_0_0_3"/>
<dbReference type="EMBL" id="CP003607">
    <property type="protein sequence ID" value="AFY81606.1"/>
    <property type="molecule type" value="Genomic_DNA"/>
</dbReference>
<proteinExistence type="predicted"/>
<evidence type="ECO:0000313" key="2">
    <source>
        <dbReference type="Proteomes" id="UP000010367"/>
    </source>
</evidence>
<reference evidence="1 2" key="1">
    <citation type="submission" date="2012-06" db="EMBL/GenBank/DDBJ databases">
        <title>Finished chromosome of genome of Oscillatoria acuminata PCC 6304.</title>
        <authorList>
            <consortium name="US DOE Joint Genome Institute"/>
            <person name="Gugger M."/>
            <person name="Coursin T."/>
            <person name="Rippka R."/>
            <person name="Tandeau De Marsac N."/>
            <person name="Huntemann M."/>
            <person name="Wei C.-L."/>
            <person name="Han J."/>
            <person name="Detter J.C."/>
            <person name="Han C."/>
            <person name="Tapia R."/>
            <person name="Davenport K."/>
            <person name="Daligault H."/>
            <person name="Erkkila T."/>
            <person name="Gu W."/>
            <person name="Munk A.C.C."/>
            <person name="Teshima H."/>
            <person name="Xu Y."/>
            <person name="Chain P."/>
            <person name="Chen A."/>
            <person name="Krypides N."/>
            <person name="Mavromatis K."/>
            <person name="Markowitz V."/>
            <person name="Szeto E."/>
            <person name="Ivanova N."/>
            <person name="Mikhailova N."/>
            <person name="Ovchinnikova G."/>
            <person name="Pagani I."/>
            <person name="Pati A."/>
            <person name="Goodwin L."/>
            <person name="Peters L."/>
            <person name="Pitluck S."/>
            <person name="Woyke T."/>
            <person name="Kerfeld C."/>
        </authorList>
    </citation>
    <scope>NUCLEOTIDE SEQUENCE [LARGE SCALE GENOMIC DNA]</scope>
    <source>
        <strain evidence="1 2">PCC 6304</strain>
    </source>
</reference>
<evidence type="ECO:0000313" key="1">
    <source>
        <dbReference type="EMBL" id="AFY81606.1"/>
    </source>
</evidence>
<organism evidence="1 2">
    <name type="scientific">Oscillatoria acuminata PCC 6304</name>
    <dbReference type="NCBI Taxonomy" id="56110"/>
    <lineage>
        <taxon>Bacteria</taxon>
        <taxon>Bacillati</taxon>
        <taxon>Cyanobacteriota</taxon>
        <taxon>Cyanophyceae</taxon>
        <taxon>Oscillatoriophycideae</taxon>
        <taxon>Oscillatoriales</taxon>
        <taxon>Oscillatoriaceae</taxon>
        <taxon>Oscillatoria</taxon>
    </lineage>
</organism>
<dbReference type="KEGG" id="oac:Oscil6304_1936"/>
<dbReference type="AlphaFoldDB" id="K9THI2"/>
<gene>
    <name evidence="1" type="ORF">Oscil6304_1936</name>
</gene>